<dbReference type="SUPFAM" id="SSF53756">
    <property type="entry name" value="UDP-Glycosyltransferase/glycogen phosphorylase"/>
    <property type="match status" value="1"/>
</dbReference>
<evidence type="ECO:0000313" key="6">
    <source>
        <dbReference type="Proteomes" id="UP000336646"/>
    </source>
</evidence>
<evidence type="ECO:0000259" key="3">
    <source>
        <dbReference type="Pfam" id="PF00534"/>
    </source>
</evidence>
<feature type="domain" description="Glycosyltransferase subfamily 4-like N-terminal" evidence="4">
    <location>
        <begin position="12"/>
        <end position="173"/>
    </location>
</feature>
<dbReference type="OrthoDB" id="8878585at2"/>
<dbReference type="EMBL" id="RXIR01000006">
    <property type="protein sequence ID" value="TVS29233.1"/>
    <property type="molecule type" value="Genomic_DNA"/>
</dbReference>
<dbReference type="InterPro" id="IPR028098">
    <property type="entry name" value="Glyco_trans_4-like_N"/>
</dbReference>
<proteinExistence type="predicted"/>
<organism evidence="5 6">
    <name type="scientific">Corynebacterium sanguinis</name>
    <dbReference type="NCBI Taxonomy" id="2594913"/>
    <lineage>
        <taxon>Bacteria</taxon>
        <taxon>Bacillati</taxon>
        <taxon>Actinomycetota</taxon>
        <taxon>Actinomycetes</taxon>
        <taxon>Mycobacteriales</taxon>
        <taxon>Corynebacteriaceae</taxon>
        <taxon>Corynebacterium</taxon>
    </lineage>
</organism>
<dbReference type="Gene3D" id="3.40.50.2000">
    <property type="entry name" value="Glycogen Phosphorylase B"/>
    <property type="match status" value="2"/>
</dbReference>
<gene>
    <name evidence="5" type="ORF">EKI59_04045</name>
</gene>
<dbReference type="AlphaFoldDB" id="A0A6C1U2Y7"/>
<keyword evidence="2 5" id="KW-0808">Transferase</keyword>
<comment type="caution">
    <text evidence="5">The sequence shown here is derived from an EMBL/GenBank/DDBJ whole genome shotgun (WGS) entry which is preliminary data.</text>
</comment>
<keyword evidence="1" id="KW-0328">Glycosyltransferase</keyword>
<evidence type="ECO:0000259" key="4">
    <source>
        <dbReference type="Pfam" id="PF13439"/>
    </source>
</evidence>
<evidence type="ECO:0000256" key="2">
    <source>
        <dbReference type="ARBA" id="ARBA00022679"/>
    </source>
</evidence>
<protein>
    <submittedName>
        <fullName evidence="5">Glycosyltransferase family 1 protein</fullName>
    </submittedName>
</protein>
<dbReference type="Pfam" id="PF13439">
    <property type="entry name" value="Glyco_transf_4"/>
    <property type="match status" value="1"/>
</dbReference>
<reference evidence="5 6" key="1">
    <citation type="submission" date="2018-12" db="EMBL/GenBank/DDBJ databases">
        <title>Corynebacterium sanguinis sp. nov., a clinically-associated and environmental corynebacterium.</title>
        <authorList>
            <person name="Gonzales-Siles L."/>
            <person name="Jaen-Luchoro D."/>
            <person name="Cardew S."/>
            <person name="Inganas E."/>
            <person name="Ohlen M."/>
            <person name="Jensie-Markopolous S."/>
            <person name="Pinyeiro-Iglesias B."/>
            <person name="Molin K."/>
            <person name="Skovbjerg S."/>
            <person name="Svensson-Stadler L."/>
            <person name="Funke G."/>
            <person name="Moore E.R.B."/>
        </authorList>
    </citation>
    <scope>NUCLEOTIDE SEQUENCE [LARGE SCALE GENOMIC DNA]</scope>
    <source>
        <strain evidence="5 6">58734</strain>
    </source>
</reference>
<sequence>MKILAINAGSAVSGAEKVLLQLIDHALSEGDTVTLASPAGAITEGLDPRIYHIAIEHQVPNANPGSTRARKLGSNAAVPLTWLRTARILAPAMRAADVVLLNSTFGLPAVALAKQRAKVPVVWLVHDTIAKRKQEIAARLGARAVDVAIAVSEPTAERIRPYYRNVVVRPNGVVLPDAEFFARREAAQGHDQGHNQGRPVVGMLAAITDWKAQDVLIDAVSLIDPAVLDIEVELAGAVFPGSQVYADSLHERVDARGVANRVRFLGHVNPDDVFARWDLLVSASRLPEAGPLGVLEAMAHKVPVIATNLGGSADYLRDGRGLLIPPDDAEALAQALQQFFADPSTARRMSETGYEAVMREHDLSRTIPNMLEVLRGAAR</sequence>
<name>A0A6C1U2Y7_9CORY</name>
<evidence type="ECO:0000313" key="5">
    <source>
        <dbReference type="EMBL" id="TVS29233.1"/>
    </source>
</evidence>
<dbReference type="InterPro" id="IPR001296">
    <property type="entry name" value="Glyco_trans_1"/>
</dbReference>
<accession>A0A6C1U2Y7</accession>
<dbReference type="Pfam" id="PF00534">
    <property type="entry name" value="Glycos_transf_1"/>
    <property type="match status" value="1"/>
</dbReference>
<feature type="domain" description="Glycosyl transferase family 1" evidence="3">
    <location>
        <begin position="192"/>
        <end position="355"/>
    </location>
</feature>
<dbReference type="CDD" id="cd03801">
    <property type="entry name" value="GT4_PimA-like"/>
    <property type="match status" value="1"/>
</dbReference>
<dbReference type="PANTHER" id="PTHR12526">
    <property type="entry name" value="GLYCOSYLTRANSFERASE"/>
    <property type="match status" value="1"/>
</dbReference>
<dbReference type="GO" id="GO:0016757">
    <property type="term" value="F:glycosyltransferase activity"/>
    <property type="evidence" value="ECO:0007669"/>
    <property type="project" value="UniProtKB-KW"/>
</dbReference>
<dbReference type="Proteomes" id="UP000336646">
    <property type="component" value="Unassembled WGS sequence"/>
</dbReference>
<evidence type="ECO:0000256" key="1">
    <source>
        <dbReference type="ARBA" id="ARBA00022676"/>
    </source>
</evidence>